<proteinExistence type="inferred from homology"/>
<feature type="transmembrane region" description="Helical" evidence="8">
    <location>
        <begin position="196"/>
        <end position="216"/>
    </location>
</feature>
<dbReference type="SUPFAM" id="SSF161098">
    <property type="entry name" value="MetI-like"/>
    <property type="match status" value="1"/>
</dbReference>
<feature type="transmembrane region" description="Helical" evidence="8">
    <location>
        <begin position="245"/>
        <end position="267"/>
    </location>
</feature>
<evidence type="ECO:0000256" key="2">
    <source>
        <dbReference type="ARBA" id="ARBA00007069"/>
    </source>
</evidence>
<keyword evidence="5 8" id="KW-0812">Transmembrane</keyword>
<accession>A0A292II09</accession>
<evidence type="ECO:0000259" key="9">
    <source>
        <dbReference type="PROSITE" id="PS50928"/>
    </source>
</evidence>
<protein>
    <recommendedName>
        <fullName evidence="9">ABC transmembrane type-1 domain-containing protein</fullName>
    </recommendedName>
</protein>
<keyword evidence="3 8" id="KW-0813">Transport</keyword>
<dbReference type="GO" id="GO:0055085">
    <property type="term" value="P:transmembrane transport"/>
    <property type="evidence" value="ECO:0007669"/>
    <property type="project" value="InterPro"/>
</dbReference>
<evidence type="ECO:0000256" key="5">
    <source>
        <dbReference type="ARBA" id="ARBA00022692"/>
    </source>
</evidence>
<feature type="transmembrane region" description="Helical" evidence="8">
    <location>
        <begin position="147"/>
        <end position="167"/>
    </location>
</feature>
<keyword evidence="6 8" id="KW-1133">Transmembrane helix</keyword>
<keyword evidence="4" id="KW-1003">Cell membrane</keyword>
<keyword evidence="11" id="KW-1185">Reference proteome</keyword>
<evidence type="ECO:0000313" key="10">
    <source>
        <dbReference type="EMBL" id="CDN40226.1"/>
    </source>
</evidence>
<evidence type="ECO:0000256" key="3">
    <source>
        <dbReference type="ARBA" id="ARBA00022448"/>
    </source>
</evidence>
<dbReference type="PANTHER" id="PTHR43848:SF2">
    <property type="entry name" value="PUTRESCINE TRANSPORT SYSTEM PERMEASE PROTEIN POTI"/>
    <property type="match status" value="1"/>
</dbReference>
<dbReference type="RefSeq" id="WP_343251567.1">
    <property type="nucleotide sequence ID" value="NZ_HG937516.1"/>
</dbReference>
<keyword evidence="7 8" id="KW-0472">Membrane</keyword>
<dbReference type="PANTHER" id="PTHR43848">
    <property type="entry name" value="PUTRESCINE TRANSPORT SYSTEM PERMEASE PROTEIN POTI"/>
    <property type="match status" value="1"/>
</dbReference>
<gene>
    <name evidence="10" type="ORF">MAMA39_01020</name>
</gene>
<dbReference type="AlphaFoldDB" id="A0A292II09"/>
<sequence>MNINWKKVGYSLRQSYIFLILVLIYLPLFVIVLVSFNGSTLKKENINLDFGPTGRGVGPSPYSLLATDPSFLGSLESSILIAVISTPISVLIAIFTSFAIWNNKQIYRKFALGVSSASISTPDIISGLSLLVLFAVTSLSFTPSLGYFTIIVSHISFSTPYALVVIYPRMQKMNPKLIQASEDLGVSRVRTFFKIVIPYLLPGILSGAAIVFALSFDDYVITNFVRGTTQTVAIQLYSMRKGVKAWAVAFGSLLVLSTVFITIAFAIHKWLVERSKQHDKLVRSRSKLTKLTFVTKGTKLAKTNNLK</sequence>
<dbReference type="PROSITE" id="PS50928">
    <property type="entry name" value="ABC_TM1"/>
    <property type="match status" value="1"/>
</dbReference>
<dbReference type="Pfam" id="PF00528">
    <property type="entry name" value="BPD_transp_1"/>
    <property type="match status" value="1"/>
</dbReference>
<feature type="transmembrane region" description="Helical" evidence="8">
    <location>
        <begin position="16"/>
        <end position="36"/>
    </location>
</feature>
<dbReference type="InterPro" id="IPR035906">
    <property type="entry name" value="MetI-like_sf"/>
</dbReference>
<organism evidence="10 11">
    <name type="scientific">Mycoplasma amphoriforme A39</name>
    <dbReference type="NCBI Taxonomy" id="572419"/>
    <lineage>
        <taxon>Bacteria</taxon>
        <taxon>Bacillati</taxon>
        <taxon>Mycoplasmatota</taxon>
        <taxon>Mollicutes</taxon>
        <taxon>Mycoplasmataceae</taxon>
        <taxon>Mycoplasma</taxon>
    </lineage>
</organism>
<evidence type="ECO:0000256" key="8">
    <source>
        <dbReference type="RuleBase" id="RU363032"/>
    </source>
</evidence>
<reference evidence="10 11" key="1">
    <citation type="journal article" date="2015" name="Clin. Infect. Dis.">
        <title>Genomic Investigations unmask Mycoplasma amphoriforme, a new respiratory pathogen.</title>
        <authorList>
            <person name="Gillespie S.H."/>
            <person name="Ling C.L."/>
            <person name="Oravcova K."/>
            <person name="Pinheiro M."/>
            <person name="Wells L."/>
            <person name="Bryant J.M."/>
            <person name="McHugh T.D."/>
            <person name="Bebear C."/>
            <person name="Webster D."/>
            <person name="Harris S.R."/>
            <person name="Seth-Smith H.M."/>
            <person name="Thomson N.R."/>
        </authorList>
    </citation>
    <scope>NUCLEOTIDE SEQUENCE [LARGE SCALE GENOMIC DNA]</scope>
    <source>
        <strain evidence="10 11">A39</strain>
    </source>
</reference>
<comment type="similarity">
    <text evidence="2">Belongs to the binding-protein-dependent transport system permease family. CysTW subfamily.</text>
</comment>
<dbReference type="KEGG" id="mamp:MAMA39_01020"/>
<dbReference type="CDD" id="cd06261">
    <property type="entry name" value="TM_PBP2"/>
    <property type="match status" value="1"/>
</dbReference>
<name>A0A292II09_9MOLU</name>
<evidence type="ECO:0000256" key="1">
    <source>
        <dbReference type="ARBA" id="ARBA00004651"/>
    </source>
</evidence>
<feature type="transmembrane region" description="Helical" evidence="8">
    <location>
        <begin position="122"/>
        <end position="141"/>
    </location>
</feature>
<evidence type="ECO:0000313" key="11">
    <source>
        <dbReference type="Proteomes" id="UP000261764"/>
    </source>
</evidence>
<evidence type="ECO:0000256" key="6">
    <source>
        <dbReference type="ARBA" id="ARBA00022989"/>
    </source>
</evidence>
<feature type="domain" description="ABC transmembrane type-1" evidence="9">
    <location>
        <begin position="75"/>
        <end position="265"/>
    </location>
</feature>
<comment type="subcellular location">
    <subcellularLocation>
        <location evidence="1 8">Cell membrane</location>
        <topology evidence="1 8">Multi-pass membrane protein</topology>
    </subcellularLocation>
</comment>
<dbReference type="EMBL" id="HG937516">
    <property type="protein sequence ID" value="CDN40226.1"/>
    <property type="molecule type" value="Genomic_DNA"/>
</dbReference>
<dbReference type="InterPro" id="IPR000515">
    <property type="entry name" value="MetI-like"/>
</dbReference>
<dbReference type="Proteomes" id="UP000261764">
    <property type="component" value="Chromosome I"/>
</dbReference>
<evidence type="ECO:0000256" key="7">
    <source>
        <dbReference type="ARBA" id="ARBA00023136"/>
    </source>
</evidence>
<evidence type="ECO:0000256" key="4">
    <source>
        <dbReference type="ARBA" id="ARBA00022475"/>
    </source>
</evidence>
<dbReference type="Gene3D" id="1.10.3720.10">
    <property type="entry name" value="MetI-like"/>
    <property type="match status" value="1"/>
</dbReference>
<feature type="transmembrane region" description="Helical" evidence="8">
    <location>
        <begin position="79"/>
        <end position="101"/>
    </location>
</feature>
<dbReference type="InterPro" id="IPR051789">
    <property type="entry name" value="Bact_Polyamine_Transport"/>
</dbReference>
<dbReference type="GO" id="GO:0005886">
    <property type="term" value="C:plasma membrane"/>
    <property type="evidence" value="ECO:0007669"/>
    <property type="project" value="UniProtKB-SubCell"/>
</dbReference>